<dbReference type="HAMAP" id="MF_01867">
    <property type="entry name" value="BshC"/>
    <property type="match status" value="1"/>
</dbReference>
<dbReference type="Proteomes" id="UP000187367">
    <property type="component" value="Unassembled WGS sequence"/>
</dbReference>
<reference evidence="6 7" key="1">
    <citation type="submission" date="2017-01" db="EMBL/GenBank/DDBJ databases">
        <title>Bacillus phylogenomics.</title>
        <authorList>
            <person name="Dunlap C."/>
        </authorList>
    </citation>
    <scope>NUCLEOTIDE SEQUENCE [LARGE SCALE GENOMIC DNA]</scope>
    <source>
        <strain evidence="6 7">NRRL B-41282</strain>
    </source>
</reference>
<evidence type="ECO:0000256" key="3">
    <source>
        <dbReference type="HAMAP-Rule" id="MF_01867"/>
    </source>
</evidence>
<evidence type="ECO:0000313" key="6">
    <source>
        <dbReference type="EMBL" id="OMI08402.1"/>
    </source>
</evidence>
<dbReference type="NCBIfam" id="TIGR03998">
    <property type="entry name" value="thiol_BshC"/>
    <property type="match status" value="1"/>
</dbReference>
<feature type="domain" description="Bacillithiol biosynthesis BshC N-terminal Rossmann-like" evidence="4">
    <location>
        <begin position="1"/>
        <end position="377"/>
    </location>
</feature>
<comment type="function">
    <text evidence="3">Involved in bacillithiol (BSH) biosynthesis. May catalyze the last step of the pathway, the addition of cysteine to glucosamine malate (GlcN-Mal) to generate BSH.</text>
</comment>
<comment type="caution">
    <text evidence="6">The sequence shown here is derived from an EMBL/GenBank/DDBJ whole genome shotgun (WGS) entry which is preliminary data.</text>
</comment>
<dbReference type="RefSeq" id="WP_076760416.1">
    <property type="nucleotide sequence ID" value="NZ_JARMMH010000004.1"/>
</dbReference>
<sequence length="538" mass="62273">MQLTELSIQSQNPFVRDYINGNKLIGPFFDYGLNKEDWEIRLNDLTSRTYNRGALADYLLDYHRKFRSKRMNEAIERLRDPASVAVVGGQQAGLLTGPLYTIHKIISILVFAKQKEKELNVPVIPVFWVAGEDHDLEEINHLYISDSGHVKKYKLAQPHWKKSQAAKTELDADKAEKWLHGVFASFEETEYTNDLLAHLQRCLRKSSTFSEFFEYIAADMFEKDGLILLNSGDPGLRALEAEFFQQILKKSDELAESVKQQQEFMKEMDYSPIIEGASQHANLFYEHDGERFLIEKGDGAFFVKELDLKWTRAELHDLIGENPEAFSNNVVTRPLMQEFLLPTLAFIAGPGEINYWGELRSAFKAMGFKIPPVVPRLSITFLERHIEKKLTERNVELQESLEKGAASKKERFFASRVPSEFTNSVKRAKEKIESIHSSVRSEALEIDRSLEPLLMKNAGFIQDQLEFLEKAAVRKVEERENNILRDFDKIQTSLRPLGAPQERIWNIMYYLNKYGPDFLEKYKELPYSFQNMHQVVKL</sequence>
<proteinExistence type="inferred from homology"/>
<name>A0A1R1QUS0_9BACI</name>
<dbReference type="OrthoDB" id="9765151at2"/>
<feature type="domain" description="Bacillithiol biosynthesis BshC C-terminal coiled-coil" evidence="5">
    <location>
        <begin position="379"/>
        <end position="538"/>
    </location>
</feature>
<dbReference type="Pfam" id="PF10079">
    <property type="entry name" value="Rossmann-like_BshC"/>
    <property type="match status" value="1"/>
</dbReference>
<dbReference type="EC" id="6.-.-.-" evidence="3"/>
<dbReference type="InterPro" id="IPR055399">
    <property type="entry name" value="CC_BshC"/>
</dbReference>
<evidence type="ECO:0000313" key="7">
    <source>
        <dbReference type="Proteomes" id="UP000187367"/>
    </source>
</evidence>
<evidence type="ECO:0000256" key="2">
    <source>
        <dbReference type="ARBA" id="ARBA00023054"/>
    </source>
</evidence>
<keyword evidence="2" id="KW-0175">Coiled coil</keyword>
<dbReference type="InterPro" id="IPR055398">
    <property type="entry name" value="Rossmann-like_BshC"/>
</dbReference>
<organism evidence="6 7">
    <name type="scientific">Bacillus swezeyi</name>
    <dbReference type="NCBI Taxonomy" id="1925020"/>
    <lineage>
        <taxon>Bacteria</taxon>
        <taxon>Bacillati</taxon>
        <taxon>Bacillota</taxon>
        <taxon>Bacilli</taxon>
        <taxon>Bacillales</taxon>
        <taxon>Bacillaceae</taxon>
        <taxon>Bacillus</taxon>
    </lineage>
</organism>
<dbReference type="InterPro" id="IPR011199">
    <property type="entry name" value="Bacillithiol_biosynth_BshC"/>
</dbReference>
<evidence type="ECO:0000256" key="1">
    <source>
        <dbReference type="ARBA" id="ARBA00022598"/>
    </source>
</evidence>
<evidence type="ECO:0000259" key="4">
    <source>
        <dbReference type="Pfam" id="PF10079"/>
    </source>
</evidence>
<keyword evidence="1 3" id="KW-0436">Ligase</keyword>
<dbReference type="Pfam" id="PF24850">
    <property type="entry name" value="CC_BshC"/>
    <property type="match status" value="1"/>
</dbReference>
<dbReference type="EMBL" id="MTJL01000007">
    <property type="protein sequence ID" value="OMI08402.1"/>
    <property type="molecule type" value="Genomic_DNA"/>
</dbReference>
<keyword evidence="7" id="KW-1185">Reference proteome</keyword>
<evidence type="ECO:0000259" key="5">
    <source>
        <dbReference type="Pfam" id="PF24850"/>
    </source>
</evidence>
<dbReference type="GO" id="GO:0016874">
    <property type="term" value="F:ligase activity"/>
    <property type="evidence" value="ECO:0007669"/>
    <property type="project" value="UniProtKB-UniRule"/>
</dbReference>
<dbReference type="PIRSF" id="PIRSF012535">
    <property type="entry name" value="UCP012535"/>
    <property type="match status" value="1"/>
</dbReference>
<protein>
    <recommendedName>
        <fullName evidence="3">Putative cysteine ligase BshC</fullName>
        <ecNumber evidence="3">6.-.-.-</ecNumber>
    </recommendedName>
</protein>
<accession>A0A1R1QUS0</accession>
<comment type="similarity">
    <text evidence="3">Belongs to the BshC family.</text>
</comment>
<accession>A0A1R1RZ10</accession>
<gene>
    <name evidence="3" type="primary">bshC</name>
    <name evidence="6" type="ORF">BW143_04985</name>
</gene>
<dbReference type="AlphaFoldDB" id="A0A1R1QUS0"/>